<dbReference type="HAMAP" id="MF_01326_B">
    <property type="entry name" value="Ribosomal_uL24_B"/>
    <property type="match status" value="1"/>
</dbReference>
<dbReference type="STRING" id="101091.A0A1C7N5B9"/>
<accession>A0A1C7N5B9</accession>
<dbReference type="GO" id="GO:0005840">
    <property type="term" value="C:ribosome"/>
    <property type="evidence" value="ECO:0007669"/>
    <property type="project" value="UniProtKB-KW"/>
</dbReference>
<name>A0A1C7N5B9_9FUNG</name>
<dbReference type="InterPro" id="IPR014722">
    <property type="entry name" value="Rib_uL2_dom2"/>
</dbReference>
<comment type="similarity">
    <text evidence="1">Belongs to the universal ribosomal protein uL24 family.</text>
</comment>
<dbReference type="InterPro" id="IPR005824">
    <property type="entry name" value="KOW"/>
</dbReference>
<dbReference type="Gene3D" id="2.30.30.30">
    <property type="match status" value="1"/>
</dbReference>
<evidence type="ECO:0000256" key="3">
    <source>
        <dbReference type="ARBA" id="ARBA00023274"/>
    </source>
</evidence>
<proteinExistence type="inferred from homology"/>
<dbReference type="InterPro" id="IPR008991">
    <property type="entry name" value="Translation_prot_SH3-like_sf"/>
</dbReference>
<dbReference type="CDD" id="cd06089">
    <property type="entry name" value="KOW_RPL26"/>
    <property type="match status" value="1"/>
</dbReference>
<protein>
    <submittedName>
        <fullName evidence="5">50S ribosomal protein L24</fullName>
    </submittedName>
</protein>
<dbReference type="GO" id="GO:0006412">
    <property type="term" value="P:translation"/>
    <property type="evidence" value="ECO:0007669"/>
    <property type="project" value="InterPro"/>
</dbReference>
<dbReference type="SMART" id="SM00739">
    <property type="entry name" value="KOW"/>
    <property type="match status" value="1"/>
</dbReference>
<dbReference type="Pfam" id="PF17136">
    <property type="entry name" value="ribosomal_L24"/>
    <property type="match status" value="1"/>
</dbReference>
<dbReference type="FunCoup" id="A0A1C7N5B9">
    <property type="interactions" value="349"/>
</dbReference>
<dbReference type="Proteomes" id="UP000093000">
    <property type="component" value="Unassembled WGS sequence"/>
</dbReference>
<dbReference type="InParanoid" id="A0A1C7N5B9"/>
<dbReference type="GO" id="GO:0003723">
    <property type="term" value="F:RNA binding"/>
    <property type="evidence" value="ECO:0007669"/>
    <property type="project" value="InterPro"/>
</dbReference>
<dbReference type="NCBIfam" id="TIGR01079">
    <property type="entry name" value="rplX_bact"/>
    <property type="match status" value="1"/>
</dbReference>
<reference evidence="5 6" key="1">
    <citation type="submission" date="2016-03" db="EMBL/GenBank/DDBJ databases">
        <title>Choanephora cucurbitarum.</title>
        <authorList>
            <person name="Min B."/>
            <person name="Park H."/>
            <person name="Park J.-H."/>
            <person name="Shin H.-D."/>
            <person name="Choi I.-G."/>
        </authorList>
    </citation>
    <scope>NUCLEOTIDE SEQUENCE [LARGE SCALE GENOMIC DNA]</scope>
    <source>
        <strain evidence="5 6">KUS-F28377</strain>
    </source>
</reference>
<dbReference type="EMBL" id="LUGH01000529">
    <property type="protein sequence ID" value="OBZ84300.1"/>
    <property type="molecule type" value="Genomic_DNA"/>
</dbReference>
<dbReference type="Pfam" id="PF00467">
    <property type="entry name" value="KOW"/>
    <property type="match status" value="1"/>
</dbReference>
<sequence length="195" mass="22089">MHRFKAQGVSTRVFPKPQWVNPKDRVTTWNIVTGDKVAIIAGKDKDTIGEIKSVDRKTNTVIVEGKKLAKKHVPMQPGAPEGIIRKELPIHYSNVMLLHPDTQMPTRIDRRKVTKTLEDGRVVSRWTRFVKGTGIEIPKPLRKYNDQSGEEHFTTSPEDATLVTYTSDLSQPPFPQELVGELRNIYKKKPVVPSA</sequence>
<dbReference type="PANTHER" id="PTHR12903">
    <property type="entry name" value="MITOCHONDRIAL RIBOSOMAL PROTEIN L24"/>
    <property type="match status" value="1"/>
</dbReference>
<evidence type="ECO:0000259" key="4">
    <source>
        <dbReference type="SMART" id="SM00739"/>
    </source>
</evidence>
<dbReference type="GO" id="GO:1990904">
    <property type="term" value="C:ribonucleoprotein complex"/>
    <property type="evidence" value="ECO:0007669"/>
    <property type="project" value="UniProtKB-KW"/>
</dbReference>
<dbReference type="GO" id="GO:0003735">
    <property type="term" value="F:structural constituent of ribosome"/>
    <property type="evidence" value="ECO:0007669"/>
    <property type="project" value="InterPro"/>
</dbReference>
<comment type="caution">
    <text evidence="5">The sequence shown here is derived from an EMBL/GenBank/DDBJ whole genome shotgun (WGS) entry which is preliminary data.</text>
</comment>
<keyword evidence="2 5" id="KW-0689">Ribosomal protein</keyword>
<dbReference type="InterPro" id="IPR041988">
    <property type="entry name" value="Ribosomal_uL24_KOW"/>
</dbReference>
<keyword evidence="3" id="KW-0687">Ribonucleoprotein</keyword>
<gene>
    <name evidence="5" type="primary">rplX</name>
    <name evidence="5" type="ORF">A0J61_07650</name>
</gene>
<dbReference type="OrthoDB" id="359154at2759"/>
<evidence type="ECO:0000256" key="2">
    <source>
        <dbReference type="ARBA" id="ARBA00022980"/>
    </source>
</evidence>
<organism evidence="5 6">
    <name type="scientific">Choanephora cucurbitarum</name>
    <dbReference type="NCBI Taxonomy" id="101091"/>
    <lineage>
        <taxon>Eukaryota</taxon>
        <taxon>Fungi</taxon>
        <taxon>Fungi incertae sedis</taxon>
        <taxon>Mucoromycota</taxon>
        <taxon>Mucoromycotina</taxon>
        <taxon>Mucoromycetes</taxon>
        <taxon>Mucorales</taxon>
        <taxon>Mucorineae</taxon>
        <taxon>Choanephoraceae</taxon>
        <taxon>Choanephoroideae</taxon>
        <taxon>Choanephora</taxon>
    </lineage>
</organism>
<evidence type="ECO:0000313" key="5">
    <source>
        <dbReference type="EMBL" id="OBZ84300.1"/>
    </source>
</evidence>
<evidence type="ECO:0000256" key="1">
    <source>
        <dbReference type="ARBA" id="ARBA00010618"/>
    </source>
</evidence>
<feature type="domain" description="KOW" evidence="4">
    <location>
        <begin position="30"/>
        <end position="57"/>
    </location>
</feature>
<dbReference type="SUPFAM" id="SSF50104">
    <property type="entry name" value="Translation proteins SH3-like domain"/>
    <property type="match status" value="1"/>
</dbReference>
<dbReference type="InterPro" id="IPR057264">
    <property type="entry name" value="Ribosomal_uL24_C"/>
</dbReference>
<dbReference type="InterPro" id="IPR003256">
    <property type="entry name" value="Ribosomal_uL24"/>
</dbReference>
<evidence type="ECO:0000313" key="6">
    <source>
        <dbReference type="Proteomes" id="UP000093000"/>
    </source>
</evidence>
<keyword evidence="6" id="KW-1185">Reference proteome</keyword>
<dbReference type="AlphaFoldDB" id="A0A1C7N5B9"/>